<dbReference type="EMBL" id="JBCGBO010000002">
    <property type="protein sequence ID" value="KAK9220919.1"/>
    <property type="molecule type" value="Genomic_DNA"/>
</dbReference>
<dbReference type="PANTHER" id="PTHR47951">
    <property type="entry name" value="OS08G0547900 PROTEIN"/>
    <property type="match status" value="1"/>
</dbReference>
<accession>A0AAP0QZR0</accession>
<dbReference type="PANTHER" id="PTHR47951:SF7">
    <property type="entry name" value="FLAVONOID 3',5'-HYDROXYLASE-LIKE ISOFORM X1"/>
    <property type="match status" value="1"/>
</dbReference>
<evidence type="ECO:0000313" key="2">
    <source>
        <dbReference type="EMBL" id="KAK9220919.1"/>
    </source>
</evidence>
<name>A0AAP0QZR0_9ROSI</name>
<feature type="compositionally biased region" description="Basic and acidic residues" evidence="1">
    <location>
        <begin position="1"/>
        <end position="18"/>
    </location>
</feature>
<keyword evidence="3" id="KW-1185">Reference proteome</keyword>
<sequence length="309" mass="34990">MKARKRFEQQIRSKEPALSKKVSSKIPKHKLSGFDPKFDPGQTSFSNKLCMVVYTLSLIKHEVRDQGTTFTPCDPTIATLFATYSANDFARSNYGPQSKTLRKCFLGKMISNASLDACYGLRKQENPLWVDASMLALGDEGTNLGAELKYKLVEIILLMLLWTFDRVWCQCIAWSYYGSKWRKLHKFFEYQKISNVSLDGCYGLRKQEAKNSIWDFYNNNKIGKPIDIGELNNVSIVKSEEAAAAGNNIEGRNKDLVQLLLELQGYNLGWNQHHNYNGGMDNGIIDTASTSNRECTGRTKSGRGHRQPC</sequence>
<gene>
    <name evidence="2" type="ORF">WN944_009343</name>
</gene>
<feature type="region of interest" description="Disordered" evidence="1">
    <location>
        <begin position="1"/>
        <end position="24"/>
    </location>
</feature>
<comment type="caution">
    <text evidence="2">The sequence shown here is derived from an EMBL/GenBank/DDBJ whole genome shotgun (WGS) entry which is preliminary data.</text>
</comment>
<evidence type="ECO:0000313" key="3">
    <source>
        <dbReference type="Proteomes" id="UP001428341"/>
    </source>
</evidence>
<protein>
    <submittedName>
        <fullName evidence="2">Uncharacterized protein</fullName>
    </submittedName>
</protein>
<dbReference type="Proteomes" id="UP001428341">
    <property type="component" value="Unassembled WGS sequence"/>
</dbReference>
<reference evidence="2 3" key="1">
    <citation type="submission" date="2024-05" db="EMBL/GenBank/DDBJ databases">
        <title>Haplotype-resolved chromosome-level genome assembly of Huyou (Citrus changshanensis).</title>
        <authorList>
            <person name="Miao C."/>
            <person name="Chen W."/>
            <person name="Wu Y."/>
            <person name="Wang L."/>
            <person name="Zhao S."/>
            <person name="Grierson D."/>
            <person name="Xu C."/>
            <person name="Chen K."/>
        </authorList>
    </citation>
    <scope>NUCLEOTIDE SEQUENCE [LARGE SCALE GENOMIC DNA]</scope>
    <source>
        <strain evidence="2">01-14</strain>
        <tissue evidence="2">Leaf</tissue>
    </source>
</reference>
<proteinExistence type="predicted"/>
<dbReference type="AlphaFoldDB" id="A0AAP0QZR0"/>
<evidence type="ECO:0000256" key="1">
    <source>
        <dbReference type="SAM" id="MobiDB-lite"/>
    </source>
</evidence>
<organism evidence="2 3">
    <name type="scientific">Citrus x changshan-huyou</name>
    <dbReference type="NCBI Taxonomy" id="2935761"/>
    <lineage>
        <taxon>Eukaryota</taxon>
        <taxon>Viridiplantae</taxon>
        <taxon>Streptophyta</taxon>
        <taxon>Embryophyta</taxon>
        <taxon>Tracheophyta</taxon>
        <taxon>Spermatophyta</taxon>
        <taxon>Magnoliopsida</taxon>
        <taxon>eudicotyledons</taxon>
        <taxon>Gunneridae</taxon>
        <taxon>Pentapetalae</taxon>
        <taxon>rosids</taxon>
        <taxon>malvids</taxon>
        <taxon>Sapindales</taxon>
        <taxon>Rutaceae</taxon>
        <taxon>Aurantioideae</taxon>
        <taxon>Citrus</taxon>
    </lineage>
</organism>